<feature type="domain" description="Putative host cell surface-exposed lipoprotein Ltp-like HTH region" evidence="2">
    <location>
        <begin position="69"/>
        <end position="115"/>
    </location>
</feature>
<evidence type="ECO:0000259" key="2">
    <source>
        <dbReference type="Pfam" id="PF07553"/>
    </source>
</evidence>
<name>A0ABR5TMF5_9BACL</name>
<gene>
    <name evidence="3" type="ORF">HMPREF1871_00448</name>
</gene>
<organism evidence="3 4">
    <name type="scientific">Gemelliphila asaccharolytica</name>
    <dbReference type="NCBI Taxonomy" id="502393"/>
    <lineage>
        <taxon>Bacteria</taxon>
        <taxon>Bacillati</taxon>
        <taxon>Bacillota</taxon>
        <taxon>Bacilli</taxon>
        <taxon>Bacillales</taxon>
        <taxon>Gemellaceae</taxon>
        <taxon>Gemelliphila</taxon>
    </lineage>
</organism>
<reference evidence="3 4" key="1">
    <citation type="submission" date="2016-01" db="EMBL/GenBank/DDBJ databases">
        <authorList>
            <person name="Mitreva M."/>
            <person name="Pepin K.H."/>
            <person name="Mihindukulasuriya K.A."/>
            <person name="Fulton R."/>
            <person name="Fronick C."/>
            <person name="O'Laughlin M."/>
            <person name="Miner T."/>
            <person name="Herter B."/>
            <person name="Rosa B.A."/>
            <person name="Cordes M."/>
            <person name="Tomlinson C."/>
            <person name="Wollam A."/>
            <person name="Palsikar V.B."/>
            <person name="Mardis E.R."/>
            <person name="Wilson R.K."/>
        </authorList>
    </citation>
    <scope>NUCLEOTIDE SEQUENCE [LARGE SCALE GENOMIC DNA]</scope>
    <source>
        <strain evidence="3 4">KA00071</strain>
    </source>
</reference>
<dbReference type="RefSeq" id="WP_066129487.1">
    <property type="nucleotide sequence ID" value="NZ_KQ959863.1"/>
</dbReference>
<feature type="domain" description="Putative host cell surface-exposed lipoprotein Ltp-like HTH region" evidence="2">
    <location>
        <begin position="119"/>
        <end position="166"/>
    </location>
</feature>
<dbReference type="Proteomes" id="UP000070467">
    <property type="component" value="Unassembled WGS sequence"/>
</dbReference>
<proteinExistence type="predicted"/>
<keyword evidence="4" id="KW-1185">Reference proteome</keyword>
<accession>A0ABR5TMF5</accession>
<sequence>MKKFILKKIWFLALVLIIGIVYIGTGIHGKKKSARKTTHKTEQKVKQAENSQTKTKEKAEENKESGTNEQNAALKRAKTYATGLHMSKSKIYQQLKSKNAENFSEKDAKYAVDNLTDIDWKENALERAKTYRSKMNLSKNRIYQKLVSGDDEGFTEEEARYAIDNLPE</sequence>
<dbReference type="Gene3D" id="1.10.10.10">
    <property type="entry name" value="Winged helix-like DNA-binding domain superfamily/Winged helix DNA-binding domain"/>
    <property type="match status" value="2"/>
</dbReference>
<dbReference type="InterPro" id="IPR036388">
    <property type="entry name" value="WH-like_DNA-bd_sf"/>
</dbReference>
<dbReference type="EMBL" id="LSDB01000010">
    <property type="protein sequence ID" value="KXB58465.1"/>
    <property type="molecule type" value="Genomic_DNA"/>
</dbReference>
<evidence type="ECO:0000313" key="4">
    <source>
        <dbReference type="Proteomes" id="UP000070467"/>
    </source>
</evidence>
<feature type="region of interest" description="Disordered" evidence="1">
    <location>
        <begin position="31"/>
        <end position="76"/>
    </location>
</feature>
<dbReference type="InterPro" id="IPR011434">
    <property type="entry name" value="Ltp-like_HTH"/>
</dbReference>
<evidence type="ECO:0000313" key="3">
    <source>
        <dbReference type="EMBL" id="KXB58465.1"/>
    </source>
</evidence>
<comment type="caution">
    <text evidence="3">The sequence shown here is derived from an EMBL/GenBank/DDBJ whole genome shotgun (WGS) entry which is preliminary data.</text>
</comment>
<feature type="compositionally biased region" description="Basic and acidic residues" evidence="1">
    <location>
        <begin position="54"/>
        <end position="66"/>
    </location>
</feature>
<protein>
    <recommendedName>
        <fullName evidence="2">Putative host cell surface-exposed lipoprotein Ltp-like HTH region domain-containing protein</fullName>
    </recommendedName>
</protein>
<dbReference type="Pfam" id="PF07553">
    <property type="entry name" value="Lipoprotein_Ltp"/>
    <property type="match status" value="2"/>
</dbReference>
<evidence type="ECO:0000256" key="1">
    <source>
        <dbReference type="SAM" id="MobiDB-lite"/>
    </source>
</evidence>